<dbReference type="GeneID" id="105209575"/>
<proteinExistence type="predicted"/>
<organism evidence="2">
    <name type="scientific">Zeugodacus cucurbitae</name>
    <name type="common">Melon fruit fly</name>
    <name type="synonym">Bactrocera cucurbitae</name>
    <dbReference type="NCBI Taxonomy" id="28588"/>
    <lineage>
        <taxon>Eukaryota</taxon>
        <taxon>Metazoa</taxon>
        <taxon>Ecdysozoa</taxon>
        <taxon>Arthropoda</taxon>
        <taxon>Hexapoda</taxon>
        <taxon>Insecta</taxon>
        <taxon>Pterygota</taxon>
        <taxon>Neoptera</taxon>
        <taxon>Endopterygota</taxon>
        <taxon>Diptera</taxon>
        <taxon>Brachycera</taxon>
        <taxon>Muscomorpha</taxon>
        <taxon>Tephritoidea</taxon>
        <taxon>Tephritidae</taxon>
        <taxon>Zeugodacus</taxon>
        <taxon>Zeugodacus</taxon>
    </lineage>
</organism>
<evidence type="ECO:0000313" key="2">
    <source>
        <dbReference type="EMBL" id="JAD09794.1"/>
    </source>
</evidence>
<feature type="region of interest" description="Disordered" evidence="1">
    <location>
        <begin position="104"/>
        <end position="131"/>
    </location>
</feature>
<dbReference type="AlphaFoldDB" id="A0A0A1XEJ0"/>
<dbReference type="OrthoDB" id="7464898at2759"/>
<dbReference type="EMBL" id="GBXI01004498">
    <property type="protein sequence ID" value="JAD09794.1"/>
    <property type="molecule type" value="Transcribed_RNA"/>
</dbReference>
<protein>
    <submittedName>
        <fullName evidence="2">Pre-60S factor REI1</fullName>
    </submittedName>
</protein>
<sequence>MHHKAFEVNMLEIKSHIGQQQQFHVFSISRERNYSIIPGSVRTPQKQYALVLIAFILFQLADLRMCCHISANRLISNGADAHYLINGAHSTGMKANSIAIAGKRPFSNNSNGDTEDKPTVNNKRRIGSGQPEEIFSLDDRVEANYDEYPMVVPKRAALLLDRLMVALHHALEQERRKISDFYADHNNKYAKNANIREDNDHSNDDDYEQINGNHMYSDDDPSVVMDYDFKDLNSINRATGETLMAKSFQRRGSNDLDLGENLGNVEDVAMLTGPAATDDDSGGLSGIVGRNGIGNGGRMYWRCYFNAVSCF</sequence>
<name>A0A0A1XEJ0_ZEUCU</name>
<reference evidence="2" key="2">
    <citation type="journal article" date="2015" name="Gigascience">
        <title>Reconstructing a comprehensive transcriptome assembly of a white-pupal translocated strain of the pest fruit fly Bactrocera cucurbitae.</title>
        <authorList>
            <person name="Sim S.B."/>
            <person name="Calla B."/>
            <person name="Hall B."/>
            <person name="DeRego T."/>
            <person name="Geib S.M."/>
        </authorList>
    </citation>
    <scope>NUCLEOTIDE SEQUENCE</scope>
</reference>
<accession>A0A0A1XEJ0</accession>
<gene>
    <name evidence="2" type="primary">REI1</name>
    <name evidence="2" type="ORF">g.838</name>
</gene>
<evidence type="ECO:0000256" key="1">
    <source>
        <dbReference type="SAM" id="MobiDB-lite"/>
    </source>
</evidence>
<dbReference type="CTD" id="34538"/>
<reference evidence="2" key="1">
    <citation type="submission" date="2014-11" db="EMBL/GenBank/DDBJ databases">
        <authorList>
            <person name="Geib S."/>
        </authorList>
    </citation>
    <scope>NUCLEOTIDE SEQUENCE</scope>
</reference>